<reference evidence="3" key="1">
    <citation type="journal article" date="2011" name="PLoS Genet.">
        <title>Genomic analysis of the necrotrophic fungal pathogens Sclerotinia sclerotiorum and Botrytis cinerea.</title>
        <authorList>
            <person name="Amselem J."/>
            <person name="Cuomo C.A."/>
            <person name="van Kan J.A."/>
            <person name="Viaud M."/>
            <person name="Benito E.P."/>
            <person name="Couloux A."/>
            <person name="Coutinho P.M."/>
            <person name="de Vries R.P."/>
            <person name="Dyer P.S."/>
            <person name="Fillinger S."/>
            <person name="Fournier E."/>
            <person name="Gout L."/>
            <person name="Hahn M."/>
            <person name="Kohn L."/>
            <person name="Lapalu N."/>
            <person name="Plummer K.M."/>
            <person name="Pradier J.M."/>
            <person name="Quevillon E."/>
            <person name="Sharon A."/>
            <person name="Simon A."/>
            <person name="ten Have A."/>
            <person name="Tudzynski B."/>
            <person name="Tudzynski P."/>
            <person name="Wincker P."/>
            <person name="Andrew M."/>
            <person name="Anthouard V."/>
            <person name="Beever R.E."/>
            <person name="Beffa R."/>
            <person name="Benoit I."/>
            <person name="Bouzid O."/>
            <person name="Brault B."/>
            <person name="Chen Z."/>
            <person name="Choquer M."/>
            <person name="Collemare J."/>
            <person name="Cotton P."/>
            <person name="Danchin E.G."/>
            <person name="Da Silva C."/>
            <person name="Gautier A."/>
            <person name="Giraud C."/>
            <person name="Giraud T."/>
            <person name="Gonzalez C."/>
            <person name="Grossetete S."/>
            <person name="Guldener U."/>
            <person name="Henrissat B."/>
            <person name="Howlett B.J."/>
            <person name="Kodira C."/>
            <person name="Kretschmer M."/>
            <person name="Lappartient A."/>
            <person name="Leroch M."/>
            <person name="Levis C."/>
            <person name="Mauceli E."/>
            <person name="Neuveglise C."/>
            <person name="Oeser B."/>
            <person name="Pearson M."/>
            <person name="Poulain J."/>
            <person name="Poussereau N."/>
            <person name="Quesneville H."/>
            <person name="Rascle C."/>
            <person name="Schumacher J."/>
            <person name="Segurens B."/>
            <person name="Sexton A."/>
            <person name="Silva E."/>
            <person name="Sirven C."/>
            <person name="Soanes D.M."/>
            <person name="Talbot N.J."/>
            <person name="Templeton M."/>
            <person name="Yandava C."/>
            <person name="Yarden O."/>
            <person name="Zeng Q."/>
            <person name="Rollins J.A."/>
            <person name="Lebrun M.H."/>
            <person name="Dickman M."/>
        </authorList>
    </citation>
    <scope>NUCLEOTIDE SEQUENCE [LARGE SCALE GENOMIC DNA]</scope>
    <source>
        <strain evidence="3">T4</strain>
    </source>
</reference>
<dbReference type="AlphaFoldDB" id="G2YNB3"/>
<dbReference type="Proteomes" id="UP000008177">
    <property type="component" value="Unplaced contigs"/>
</dbReference>
<evidence type="ECO:0000256" key="1">
    <source>
        <dbReference type="SAM" id="MobiDB-lite"/>
    </source>
</evidence>
<dbReference type="InParanoid" id="G2YNB3"/>
<evidence type="ECO:0000313" key="2">
    <source>
        <dbReference type="EMBL" id="CCD53111.1"/>
    </source>
</evidence>
<feature type="region of interest" description="Disordered" evidence="1">
    <location>
        <begin position="1"/>
        <end position="20"/>
    </location>
</feature>
<proteinExistence type="predicted"/>
<dbReference type="EMBL" id="FQ790346">
    <property type="protein sequence ID" value="CCD53111.1"/>
    <property type="molecule type" value="Genomic_DNA"/>
</dbReference>
<name>G2YNB3_BOTF4</name>
<accession>G2YNB3</accession>
<gene>
    <name evidence="2" type="ORF">BofuT4_uP121300.1</name>
</gene>
<sequence length="52" mass="5871">MTNTPSIHPSHAAEHPHRYTKRLRRNSGLAIPSRLICRFRLVSAGRKSCSAM</sequence>
<protein>
    <submittedName>
        <fullName evidence="2">Uncharacterized protein</fullName>
    </submittedName>
</protein>
<organism evidence="2 3">
    <name type="scientific">Botryotinia fuckeliana (strain T4)</name>
    <name type="common">Noble rot fungus</name>
    <name type="synonym">Botrytis cinerea</name>
    <dbReference type="NCBI Taxonomy" id="999810"/>
    <lineage>
        <taxon>Eukaryota</taxon>
        <taxon>Fungi</taxon>
        <taxon>Dikarya</taxon>
        <taxon>Ascomycota</taxon>
        <taxon>Pezizomycotina</taxon>
        <taxon>Leotiomycetes</taxon>
        <taxon>Helotiales</taxon>
        <taxon>Sclerotiniaceae</taxon>
        <taxon>Botrytis</taxon>
    </lineage>
</organism>
<evidence type="ECO:0000313" key="3">
    <source>
        <dbReference type="Proteomes" id="UP000008177"/>
    </source>
</evidence>
<dbReference type="HOGENOM" id="CLU_3087010_0_0_1"/>